<keyword evidence="1" id="KW-0812">Transmembrane</keyword>
<dbReference type="RefSeq" id="WP_213042791.1">
    <property type="nucleotide sequence ID" value="NZ_CAJNBJ010000016.1"/>
</dbReference>
<evidence type="ECO:0000256" key="1">
    <source>
        <dbReference type="SAM" id="Phobius"/>
    </source>
</evidence>
<feature type="transmembrane region" description="Helical" evidence="1">
    <location>
        <begin position="39"/>
        <end position="59"/>
    </location>
</feature>
<keyword evidence="1" id="KW-1133">Transmembrane helix</keyword>
<gene>
    <name evidence="3" type="ORF">NSPZN2_30661</name>
</gene>
<name>A0ABM8RMV0_9BACT</name>
<proteinExistence type="predicted"/>
<dbReference type="Proteomes" id="UP000675880">
    <property type="component" value="Unassembled WGS sequence"/>
</dbReference>
<organism evidence="3 4">
    <name type="scientific">Nitrospira defluvii</name>
    <dbReference type="NCBI Taxonomy" id="330214"/>
    <lineage>
        <taxon>Bacteria</taxon>
        <taxon>Pseudomonadati</taxon>
        <taxon>Nitrospirota</taxon>
        <taxon>Nitrospiria</taxon>
        <taxon>Nitrospirales</taxon>
        <taxon>Nitrospiraceae</taxon>
        <taxon>Nitrospira</taxon>
    </lineage>
</organism>
<protein>
    <recommendedName>
        <fullName evidence="2">DUF2231 domain-containing protein</fullName>
    </recommendedName>
</protein>
<dbReference type="EMBL" id="CAJNBJ010000016">
    <property type="protein sequence ID" value="CAE6761362.1"/>
    <property type="molecule type" value="Genomic_DNA"/>
</dbReference>
<sequence length="141" mass="15343">MHPIHPMVVHFPIALLLTSTLFDALAFRWRSQQFRDTSLSLLVLGVLAAAVAVLTGHLAEEAVERSGISKQAIEIHEELGGSVFWVFLGLLSLRVMSSWGLMRERPALVLGLGVAGSLLLLVASYFGGELVYRYGAGVMPR</sequence>
<feature type="transmembrane region" description="Helical" evidence="1">
    <location>
        <begin position="108"/>
        <end position="127"/>
    </location>
</feature>
<evidence type="ECO:0000259" key="2">
    <source>
        <dbReference type="Pfam" id="PF09990"/>
    </source>
</evidence>
<dbReference type="InterPro" id="IPR019251">
    <property type="entry name" value="DUF2231_TM"/>
</dbReference>
<feature type="transmembrane region" description="Helical" evidence="1">
    <location>
        <begin position="79"/>
        <end position="96"/>
    </location>
</feature>
<evidence type="ECO:0000313" key="4">
    <source>
        <dbReference type="Proteomes" id="UP000675880"/>
    </source>
</evidence>
<keyword evidence="4" id="KW-1185">Reference proteome</keyword>
<feature type="domain" description="DUF2231" evidence="2">
    <location>
        <begin position="2"/>
        <end position="139"/>
    </location>
</feature>
<reference evidence="3 4" key="1">
    <citation type="submission" date="2021-02" db="EMBL/GenBank/DDBJ databases">
        <authorList>
            <person name="Han P."/>
        </authorList>
    </citation>
    <scope>NUCLEOTIDE SEQUENCE [LARGE SCALE GENOMIC DNA]</scope>
    <source>
        <strain evidence="3">Candidatus Nitrospira sp. ZN2</strain>
    </source>
</reference>
<accession>A0ABM8RMV0</accession>
<keyword evidence="1" id="KW-0472">Membrane</keyword>
<feature type="transmembrane region" description="Helical" evidence="1">
    <location>
        <begin position="6"/>
        <end position="27"/>
    </location>
</feature>
<dbReference type="Pfam" id="PF09990">
    <property type="entry name" value="DUF2231"/>
    <property type="match status" value="1"/>
</dbReference>
<evidence type="ECO:0000313" key="3">
    <source>
        <dbReference type="EMBL" id="CAE6761362.1"/>
    </source>
</evidence>
<comment type="caution">
    <text evidence="3">The sequence shown here is derived from an EMBL/GenBank/DDBJ whole genome shotgun (WGS) entry which is preliminary data.</text>
</comment>